<dbReference type="EMBL" id="GU260709">
    <property type="protein sequence ID" value="ADC36040.1"/>
    <property type="molecule type" value="Genomic_DNA"/>
</dbReference>
<evidence type="ECO:0000313" key="1">
    <source>
        <dbReference type="EMBL" id="ADC36040.1"/>
    </source>
</evidence>
<organism evidence="1">
    <name type="scientific">uncultured bacterium 270</name>
    <dbReference type="NCBI Taxonomy" id="698387"/>
    <lineage>
        <taxon>Bacteria</taxon>
        <taxon>environmental samples</taxon>
    </lineage>
</organism>
<evidence type="ECO:0008006" key="2">
    <source>
        <dbReference type="Google" id="ProtNLM"/>
    </source>
</evidence>
<protein>
    <recommendedName>
        <fullName evidence="2">Peptidase MA-like domain-containing protein</fullName>
    </recommendedName>
</protein>
<reference evidence="1" key="2">
    <citation type="journal article" date="2010" name="Appl. Environ. Microbiol.">
        <title>Comparative analysis of acidobacterial genomic fragments from terrestrial and aquatic metagenomic libraries, with emphasis on acidobacteria subdivision 6.</title>
        <authorList>
            <person name="Kielak A.M."/>
            <person name="van Veen J.A."/>
            <person name="Kowalchuk G.A."/>
        </authorList>
    </citation>
    <scope>NUCLEOTIDE SEQUENCE</scope>
</reference>
<sequence>MGTIRWRAWFGWMSSVALPIVVGYALLLAYPQPLFAYELRHAGIALHADRPIPDAMRVTLERVRARLDHSPVAEPGRVQDVFICMSRWRFALFARNNYRVGGIANVYIGQQVFLRESDLEHDRLIGPGGGPVAADRPLSYFITHEIMHIEQGRRLGRLAYLRLPQWIDDGYADYVAREIDLGRALEGFKAGVPELDPRRSGLYLRYQLMVAYLIDKQHVDPRALFGHRGDRDAIERELAALPAW</sequence>
<dbReference type="AlphaFoldDB" id="E3T6U6"/>
<name>E3T6U6_9BACT</name>
<proteinExistence type="predicted"/>
<reference evidence="1" key="1">
    <citation type="submission" date="2009-12" db="EMBL/GenBank/DDBJ databases">
        <authorList>
            <person name="Kielak A."/>
            <person name="van Veen J.A."/>
            <person name="Kowalchuk G.A."/>
        </authorList>
    </citation>
    <scope>NUCLEOTIDE SEQUENCE</scope>
</reference>
<accession>E3T6U6</accession>